<proteinExistence type="predicted"/>
<accession>A0A168QD83</accession>
<evidence type="ECO:0000256" key="2">
    <source>
        <dbReference type="ARBA" id="ARBA00023315"/>
    </source>
</evidence>
<dbReference type="Proteomes" id="UP000077355">
    <property type="component" value="Unassembled WGS sequence"/>
</dbReference>
<dbReference type="GO" id="GO:0006654">
    <property type="term" value="P:phosphatidic acid biosynthetic process"/>
    <property type="evidence" value="ECO:0007669"/>
    <property type="project" value="TreeGrafter"/>
</dbReference>
<dbReference type="PANTHER" id="PTHR10434:SF11">
    <property type="entry name" value="1-ACYL-SN-GLYCEROL-3-PHOSPHATE ACYLTRANSFERASE"/>
    <property type="match status" value="1"/>
</dbReference>
<protein>
    <recommendedName>
        <fullName evidence="3">Phospholipid/glycerol acyltransferase domain-containing protein</fullName>
    </recommendedName>
</protein>
<dbReference type="SUPFAM" id="SSF69593">
    <property type="entry name" value="Glycerol-3-phosphate (1)-acyltransferase"/>
    <property type="match status" value="1"/>
</dbReference>
<evidence type="ECO:0000259" key="3">
    <source>
        <dbReference type="SMART" id="SM00563"/>
    </source>
</evidence>
<keyword evidence="1" id="KW-0808">Transferase</keyword>
<dbReference type="CDD" id="cd06551">
    <property type="entry name" value="LPLAT"/>
    <property type="match status" value="1"/>
</dbReference>
<reference evidence="4 5" key="1">
    <citation type="submission" date="2016-03" db="EMBL/GenBank/DDBJ databases">
        <title>Draft genome sequence of Paenibacillus antarcticus CECT 5836.</title>
        <authorList>
            <person name="Shin S.-K."/>
            <person name="Yi H."/>
        </authorList>
    </citation>
    <scope>NUCLEOTIDE SEQUENCE [LARGE SCALE GENOMIC DNA]</scope>
    <source>
        <strain evidence="4 5">CECT 5836</strain>
    </source>
</reference>
<feature type="domain" description="Phospholipid/glycerol acyltransferase" evidence="3">
    <location>
        <begin position="46"/>
        <end position="163"/>
    </location>
</feature>
<evidence type="ECO:0000313" key="4">
    <source>
        <dbReference type="EMBL" id="OAB47653.1"/>
    </source>
</evidence>
<dbReference type="SMART" id="SM00563">
    <property type="entry name" value="PlsC"/>
    <property type="match status" value="1"/>
</dbReference>
<name>A0A168QD83_9BACL</name>
<gene>
    <name evidence="4" type="ORF">PBAT_05440</name>
</gene>
<evidence type="ECO:0000313" key="5">
    <source>
        <dbReference type="Proteomes" id="UP000077355"/>
    </source>
</evidence>
<comment type="caution">
    <text evidence="4">The sequence shown here is derived from an EMBL/GenBank/DDBJ whole genome shotgun (WGS) entry which is preliminary data.</text>
</comment>
<dbReference type="EMBL" id="LVJI01000006">
    <property type="protein sequence ID" value="OAB47653.1"/>
    <property type="molecule type" value="Genomic_DNA"/>
</dbReference>
<keyword evidence="5" id="KW-1185">Reference proteome</keyword>
<evidence type="ECO:0000256" key="1">
    <source>
        <dbReference type="ARBA" id="ARBA00022679"/>
    </source>
</evidence>
<dbReference type="InterPro" id="IPR002123">
    <property type="entry name" value="Plipid/glycerol_acylTrfase"/>
</dbReference>
<dbReference type="RefSeq" id="WP_068647289.1">
    <property type="nucleotide sequence ID" value="NZ_CP043611.1"/>
</dbReference>
<organism evidence="4 5">
    <name type="scientific">Paenibacillus antarcticus</name>
    <dbReference type="NCBI Taxonomy" id="253703"/>
    <lineage>
        <taxon>Bacteria</taxon>
        <taxon>Bacillati</taxon>
        <taxon>Bacillota</taxon>
        <taxon>Bacilli</taxon>
        <taxon>Bacillales</taxon>
        <taxon>Paenibacillaceae</taxon>
        <taxon>Paenibacillus</taxon>
    </lineage>
</organism>
<dbReference type="PANTHER" id="PTHR10434">
    <property type="entry name" value="1-ACYL-SN-GLYCEROL-3-PHOSPHATE ACYLTRANSFERASE"/>
    <property type="match status" value="1"/>
</dbReference>
<dbReference type="GO" id="GO:0003841">
    <property type="term" value="F:1-acylglycerol-3-phosphate O-acyltransferase activity"/>
    <property type="evidence" value="ECO:0007669"/>
    <property type="project" value="TreeGrafter"/>
</dbReference>
<keyword evidence="2" id="KW-0012">Acyltransferase</keyword>
<dbReference type="OrthoDB" id="152799at2"/>
<dbReference type="Pfam" id="PF01553">
    <property type="entry name" value="Acyltransferase"/>
    <property type="match status" value="1"/>
</dbReference>
<dbReference type="AlphaFoldDB" id="A0A168QD83"/>
<dbReference type="GO" id="GO:0005886">
    <property type="term" value="C:plasma membrane"/>
    <property type="evidence" value="ECO:0007669"/>
    <property type="project" value="TreeGrafter"/>
</dbReference>
<sequence length="249" mass="29084">MLIATKSTRFNALFSRYNEWYLIRRQFRSFHIHGELDPESSQSKNLLYIMNHSSWWDGLFMYFSTQKASIGDHYMMMEQRQLEKYAFFRKVGAYSIDRSDPGDIRASFRYTSELLRSGKRPWMFPQGSIQHLESRPLAFQPGVGLLLRQNPEVSVVPVTLYHGLFQHSKPDVTMLVGKPLQLQWNDMNSREISLLLEERLQYQLDGHRLAVITSPEGIPEGYRSLLRVGKSTNEKWDAVRTFFGKQPLG</sequence>